<sequence>MPFESERAYTHPITSVFSISRNPPVLLHFKYCDPSLSSENEQEKVNVRTHEYESYLLSSSYLFMTACARRCDILIFWPRNGTEEIENALYEMGHAQPLLNQRYPKRSPSAELYADHNNQPGAGQVGGQRFYTFDIPSCTSRSEMFSGKYVGGGQEPTSTSLPLSSNLDVGHYVHANKNTCSSNGICYTPYNYNWNCASGANAFNVSCQSLLCSYMQPERRQAAAAPYQTCQPYVPLYQTSYSTLQQTTFLSAAAIQDNALAKSSFAIPPTKSAVADLTFTKGIINLNTPLIVLPMSSPITTALAPGNINSGKGRDIEELAKLKEASDAVTLQITNLDYSLDESSLRSFLMNQLKPITPVVSLVFEGISYAKVTVPDLYVAPFC</sequence>
<gene>
    <name evidence="2 3" type="primary">LOC118879131</name>
</gene>
<evidence type="ECO:0000313" key="3">
    <source>
        <dbReference type="RefSeq" id="XP_070854275.1"/>
    </source>
</evidence>
<accession>A0ABM4TWD0</accession>
<evidence type="ECO:0000313" key="2">
    <source>
        <dbReference type="RefSeq" id="XP_070854274.1"/>
    </source>
</evidence>
<name>A0ABM4TWD0_DROSZ</name>
<dbReference type="GeneID" id="118879131"/>
<protein>
    <submittedName>
        <fullName evidence="2 3">Uncharacterized protein isoform X1</fullName>
    </submittedName>
</protein>
<dbReference type="Proteomes" id="UP001652628">
    <property type="component" value="Chromosome 2"/>
</dbReference>
<keyword evidence="1" id="KW-1185">Reference proteome</keyword>
<dbReference type="RefSeq" id="XP_070854275.1">
    <property type="nucleotide sequence ID" value="XM_070998174.1"/>
</dbReference>
<evidence type="ECO:0000313" key="1">
    <source>
        <dbReference type="Proteomes" id="UP001652628"/>
    </source>
</evidence>
<proteinExistence type="predicted"/>
<organism evidence="1 3">
    <name type="scientific">Drosophila suzukii</name>
    <name type="common">Spotted-wing drosophila fruit fly</name>
    <dbReference type="NCBI Taxonomy" id="28584"/>
    <lineage>
        <taxon>Eukaryota</taxon>
        <taxon>Metazoa</taxon>
        <taxon>Ecdysozoa</taxon>
        <taxon>Arthropoda</taxon>
        <taxon>Hexapoda</taxon>
        <taxon>Insecta</taxon>
        <taxon>Pterygota</taxon>
        <taxon>Neoptera</taxon>
        <taxon>Endopterygota</taxon>
        <taxon>Diptera</taxon>
        <taxon>Brachycera</taxon>
        <taxon>Muscomorpha</taxon>
        <taxon>Ephydroidea</taxon>
        <taxon>Drosophilidae</taxon>
        <taxon>Drosophila</taxon>
        <taxon>Sophophora</taxon>
    </lineage>
</organism>
<dbReference type="RefSeq" id="XP_070854274.1">
    <property type="nucleotide sequence ID" value="XM_070998173.1"/>
</dbReference>
<reference evidence="1 2" key="1">
    <citation type="submission" date="2025-05" db="UniProtKB">
        <authorList>
            <consortium name="RefSeq"/>
        </authorList>
    </citation>
    <scope>NUCLEOTIDE SEQUENCE [LARGE SCALE GENOMIC DNA]</scope>
</reference>